<accession>A0ABV7T218</accession>
<organism evidence="1 2">
    <name type="scientific">Sphingomonas hylomeconis</name>
    <dbReference type="NCBI Taxonomy" id="1395958"/>
    <lineage>
        <taxon>Bacteria</taxon>
        <taxon>Pseudomonadati</taxon>
        <taxon>Pseudomonadota</taxon>
        <taxon>Alphaproteobacteria</taxon>
        <taxon>Sphingomonadales</taxon>
        <taxon>Sphingomonadaceae</taxon>
        <taxon>Sphingomonas</taxon>
    </lineage>
</organism>
<reference evidence="2" key="1">
    <citation type="journal article" date="2019" name="Int. J. Syst. Evol. Microbiol.">
        <title>The Global Catalogue of Microorganisms (GCM) 10K type strain sequencing project: providing services to taxonomists for standard genome sequencing and annotation.</title>
        <authorList>
            <consortium name="The Broad Institute Genomics Platform"/>
            <consortium name="The Broad Institute Genome Sequencing Center for Infectious Disease"/>
            <person name="Wu L."/>
            <person name="Ma J."/>
        </authorList>
    </citation>
    <scope>NUCLEOTIDE SEQUENCE [LARGE SCALE GENOMIC DNA]</scope>
    <source>
        <strain evidence="2">KCTC 42739</strain>
    </source>
</reference>
<name>A0ABV7T218_9SPHN</name>
<gene>
    <name evidence="1" type="ORF">ACFONA_15880</name>
</gene>
<protein>
    <submittedName>
        <fullName evidence="1">Uncharacterized protein</fullName>
    </submittedName>
</protein>
<dbReference type="Proteomes" id="UP001595713">
    <property type="component" value="Unassembled WGS sequence"/>
</dbReference>
<evidence type="ECO:0000313" key="2">
    <source>
        <dbReference type="Proteomes" id="UP001595713"/>
    </source>
</evidence>
<comment type="caution">
    <text evidence="1">The sequence shown here is derived from an EMBL/GenBank/DDBJ whole genome shotgun (WGS) entry which is preliminary data.</text>
</comment>
<proteinExistence type="predicted"/>
<sequence length="89" mass="9845">MICKMRGHQPGAETWNEGLFYATCGRCRGDIVRQRGGAWEVVPAGVRVVWHPAGHQGLHWSKVISRARAKKAELPTAALPMIRQAEGDK</sequence>
<dbReference type="EMBL" id="JBHRXP010000007">
    <property type="protein sequence ID" value="MFC3581650.1"/>
    <property type="molecule type" value="Genomic_DNA"/>
</dbReference>
<evidence type="ECO:0000313" key="1">
    <source>
        <dbReference type="EMBL" id="MFC3581650.1"/>
    </source>
</evidence>
<keyword evidence="2" id="KW-1185">Reference proteome</keyword>